<feature type="region of interest" description="Disordered" evidence="1">
    <location>
        <begin position="1"/>
        <end position="26"/>
    </location>
</feature>
<feature type="compositionally biased region" description="Basic and acidic residues" evidence="1">
    <location>
        <begin position="1"/>
        <end position="12"/>
    </location>
</feature>
<feature type="compositionally biased region" description="Polar residues" evidence="1">
    <location>
        <begin position="15"/>
        <end position="26"/>
    </location>
</feature>
<reference evidence="2 3" key="1">
    <citation type="submission" date="2013-11" db="EMBL/GenBank/DDBJ databases">
        <title>The Genome Sequence of Phytophthora parasitica P10297.</title>
        <authorList>
            <consortium name="The Broad Institute Genomics Platform"/>
            <person name="Russ C."/>
            <person name="Tyler B."/>
            <person name="Panabieres F."/>
            <person name="Shan W."/>
            <person name="Tripathy S."/>
            <person name="Grunwald N."/>
            <person name="Machado M."/>
            <person name="Johnson C.S."/>
            <person name="Walker B."/>
            <person name="Young S.K."/>
            <person name="Zeng Q."/>
            <person name="Gargeya S."/>
            <person name="Fitzgerald M."/>
            <person name="Haas B."/>
            <person name="Abouelleil A."/>
            <person name="Allen A.W."/>
            <person name="Alvarado L."/>
            <person name="Arachchi H.M."/>
            <person name="Berlin A.M."/>
            <person name="Chapman S.B."/>
            <person name="Gainer-Dewar J."/>
            <person name="Goldberg J."/>
            <person name="Griggs A."/>
            <person name="Gujja S."/>
            <person name="Hansen M."/>
            <person name="Howarth C."/>
            <person name="Imamovic A."/>
            <person name="Ireland A."/>
            <person name="Larimer J."/>
            <person name="McCowan C."/>
            <person name="Murphy C."/>
            <person name="Pearson M."/>
            <person name="Poon T.W."/>
            <person name="Priest M."/>
            <person name="Roberts A."/>
            <person name="Saif S."/>
            <person name="Shea T."/>
            <person name="Sisk P."/>
            <person name="Sykes S."/>
            <person name="Wortman J."/>
            <person name="Nusbaum C."/>
            <person name="Birren B."/>
        </authorList>
    </citation>
    <scope>NUCLEOTIDE SEQUENCE [LARGE SCALE GENOMIC DNA]</scope>
    <source>
        <strain evidence="2 3">P10297</strain>
    </source>
</reference>
<evidence type="ECO:0000313" key="2">
    <source>
        <dbReference type="EMBL" id="ETP31424.1"/>
    </source>
</evidence>
<feature type="region of interest" description="Disordered" evidence="1">
    <location>
        <begin position="49"/>
        <end position="76"/>
    </location>
</feature>
<dbReference type="EMBL" id="ANIY01004115">
    <property type="protein sequence ID" value="ETP31424.1"/>
    <property type="molecule type" value="Genomic_DNA"/>
</dbReference>
<gene>
    <name evidence="2" type="ORF">F442_19713</name>
</gene>
<dbReference type="Proteomes" id="UP000018948">
    <property type="component" value="Unassembled WGS sequence"/>
</dbReference>
<evidence type="ECO:0000313" key="3">
    <source>
        <dbReference type="Proteomes" id="UP000018948"/>
    </source>
</evidence>
<feature type="compositionally biased region" description="Basic and acidic residues" evidence="1">
    <location>
        <begin position="67"/>
        <end position="76"/>
    </location>
</feature>
<evidence type="ECO:0000256" key="1">
    <source>
        <dbReference type="SAM" id="MobiDB-lite"/>
    </source>
</evidence>
<feature type="non-terminal residue" evidence="2">
    <location>
        <position position="203"/>
    </location>
</feature>
<comment type="caution">
    <text evidence="2">The sequence shown here is derived from an EMBL/GenBank/DDBJ whole genome shotgun (WGS) entry which is preliminary data.</text>
</comment>
<proteinExistence type="predicted"/>
<dbReference type="AlphaFoldDB" id="W2YB43"/>
<accession>W2YB43</accession>
<name>W2YB43_PHYNI</name>
<organism evidence="2 3">
    <name type="scientific">Phytophthora nicotianae P10297</name>
    <dbReference type="NCBI Taxonomy" id="1317064"/>
    <lineage>
        <taxon>Eukaryota</taxon>
        <taxon>Sar</taxon>
        <taxon>Stramenopiles</taxon>
        <taxon>Oomycota</taxon>
        <taxon>Peronosporomycetes</taxon>
        <taxon>Peronosporales</taxon>
        <taxon>Peronosporaceae</taxon>
        <taxon>Phytophthora</taxon>
    </lineage>
</organism>
<protein>
    <submittedName>
        <fullName evidence="2">Uncharacterized protein</fullName>
    </submittedName>
</protein>
<sequence>MEEYRSASEQDARLGSSTRSTITSKLSLQDPDLQSVLYIIQSERLDALGTAASAPRRPPYHSARTSDPFRRSDTTRAKRKTLREVIDVLPRKGRQRVCMKNLSASGCASKSDDRPDDAAKLFEEHDIVVGFSQVVKTLKLSLQEAVALWRNESESDSRPYKALDPRWLDILLHGYRYRLSVVKTATHGVTHAFTSPQEADSMP</sequence>